<dbReference type="EMBL" id="JAIMJA010000035">
    <property type="protein sequence ID" value="MCE2597169.1"/>
    <property type="molecule type" value="Genomic_DNA"/>
</dbReference>
<evidence type="ECO:0000313" key="3">
    <source>
        <dbReference type="EMBL" id="MCE2597169.1"/>
    </source>
</evidence>
<dbReference type="InterPro" id="IPR001387">
    <property type="entry name" value="Cro/C1-type_HTH"/>
</dbReference>
<dbReference type="Proteomes" id="UP001201273">
    <property type="component" value="Unassembled WGS sequence"/>
</dbReference>
<keyword evidence="4" id="KW-1185">Reference proteome</keyword>
<organism evidence="3 4">
    <name type="scientific">Motilimonas cestriensis</name>
    <dbReference type="NCBI Taxonomy" id="2742685"/>
    <lineage>
        <taxon>Bacteria</taxon>
        <taxon>Pseudomonadati</taxon>
        <taxon>Pseudomonadota</taxon>
        <taxon>Gammaproteobacteria</taxon>
        <taxon>Alteromonadales</taxon>
        <taxon>Alteromonadales genera incertae sedis</taxon>
        <taxon>Motilimonas</taxon>
    </lineage>
</organism>
<dbReference type="PANTHER" id="PTHR46558">
    <property type="entry name" value="TRACRIPTIONAL REGULATORY PROTEIN-RELATED-RELATED"/>
    <property type="match status" value="1"/>
</dbReference>
<keyword evidence="1" id="KW-0238">DNA-binding</keyword>
<proteinExistence type="predicted"/>
<reference evidence="3 4" key="1">
    <citation type="journal article" date="2022" name="Environ. Microbiol. Rep.">
        <title>Eco-phylogenetic analyses reveal divergent evolution of vitamin B12 metabolism in the marine bacterial family 'Psychromonadaceae'.</title>
        <authorList>
            <person name="Jin X."/>
            <person name="Yang Y."/>
            <person name="Cao H."/>
            <person name="Gao B."/>
            <person name="Zhao Z."/>
        </authorList>
    </citation>
    <scope>NUCLEOTIDE SEQUENCE [LARGE SCALE GENOMIC DNA]</scope>
    <source>
        <strain evidence="3 4">MKS20</strain>
    </source>
</reference>
<dbReference type="CDD" id="cd00093">
    <property type="entry name" value="HTH_XRE"/>
    <property type="match status" value="1"/>
</dbReference>
<comment type="caution">
    <text evidence="3">The sequence shown here is derived from an EMBL/GenBank/DDBJ whole genome shotgun (WGS) entry which is preliminary data.</text>
</comment>
<dbReference type="PANTHER" id="PTHR46558:SF4">
    <property type="entry name" value="DNA-BIDING PHAGE PROTEIN"/>
    <property type="match status" value="1"/>
</dbReference>
<dbReference type="InterPro" id="IPR010982">
    <property type="entry name" value="Lambda_DNA-bd_dom_sf"/>
</dbReference>
<evidence type="ECO:0000259" key="2">
    <source>
        <dbReference type="PROSITE" id="PS50943"/>
    </source>
</evidence>
<name>A0ABS8WHR2_9GAMM</name>
<evidence type="ECO:0000256" key="1">
    <source>
        <dbReference type="ARBA" id="ARBA00023125"/>
    </source>
</evidence>
<gene>
    <name evidence="3" type="ORF">K6Y31_20555</name>
</gene>
<dbReference type="Gene3D" id="2.10.109.10">
    <property type="entry name" value="Umud Fragment, subunit A"/>
    <property type="match status" value="1"/>
</dbReference>
<dbReference type="Gene3D" id="1.10.260.40">
    <property type="entry name" value="lambda repressor-like DNA-binding domains"/>
    <property type="match status" value="1"/>
</dbReference>
<protein>
    <submittedName>
        <fullName evidence="3">Helix-turn-helix domain-containing protein</fullName>
    </submittedName>
</protein>
<accession>A0ABS8WHR2</accession>
<dbReference type="SMART" id="SM00530">
    <property type="entry name" value="HTH_XRE"/>
    <property type="match status" value="1"/>
</dbReference>
<dbReference type="SUPFAM" id="SSF47413">
    <property type="entry name" value="lambda repressor-like DNA-binding domains"/>
    <property type="match status" value="1"/>
</dbReference>
<dbReference type="Pfam" id="PF01381">
    <property type="entry name" value="HTH_3"/>
    <property type="match status" value="1"/>
</dbReference>
<sequence length="217" mass="24543">MNQENIEKLATNKETGARIKKCRIRKGLTQDELGKMVGVDQRRVHAWETGNRGIHSSILNRIAANLGTTGEYLATFTDHEGSKGNEWRYIIANSALEKLRHAQSDLLAFNVDSLGQRNINESCIALLKSQDDALHKTIAKNDLVLIDKSKSEVVKPAIFAIATDSGEIWLRWMRPEINGDVTIYCDEKEHFPDSTLTKEQLKKLDIVGQVIGHWHWN</sequence>
<feature type="domain" description="HTH cro/C1-type" evidence="2">
    <location>
        <begin position="19"/>
        <end position="73"/>
    </location>
</feature>
<dbReference type="PROSITE" id="PS50943">
    <property type="entry name" value="HTH_CROC1"/>
    <property type="match status" value="1"/>
</dbReference>
<evidence type="ECO:0000313" key="4">
    <source>
        <dbReference type="Proteomes" id="UP001201273"/>
    </source>
</evidence>
<dbReference type="RefSeq" id="WP_233054913.1">
    <property type="nucleotide sequence ID" value="NZ_JAIMJA010000035.1"/>
</dbReference>